<evidence type="ECO:0000256" key="2">
    <source>
        <dbReference type="ARBA" id="ARBA00022448"/>
    </source>
</evidence>
<evidence type="ECO:0000256" key="3">
    <source>
        <dbReference type="ARBA" id="ARBA00022692"/>
    </source>
</evidence>
<comment type="caution">
    <text evidence="8">The sequence shown here is derived from an EMBL/GenBank/DDBJ whole genome shotgun (WGS) entry which is preliminary data.</text>
</comment>
<evidence type="ECO:0000313" key="9">
    <source>
        <dbReference type="Proteomes" id="UP000664940"/>
    </source>
</evidence>
<keyword evidence="3 7" id="KW-0812">Transmembrane</keyword>
<accession>A0A834B098</accession>
<feature type="transmembrane region" description="Helical" evidence="7">
    <location>
        <begin position="89"/>
        <end position="108"/>
    </location>
</feature>
<feature type="disulfide bond" evidence="6">
    <location>
        <begin position="34"/>
        <end position="43"/>
    </location>
</feature>
<dbReference type="SUPFAM" id="SSF161070">
    <property type="entry name" value="SNF-like"/>
    <property type="match status" value="1"/>
</dbReference>
<dbReference type="Proteomes" id="UP000664940">
    <property type="component" value="Unassembled WGS sequence"/>
</dbReference>
<evidence type="ECO:0000256" key="7">
    <source>
        <dbReference type="SAM" id="Phobius"/>
    </source>
</evidence>
<keyword evidence="2" id="KW-0813">Transport</keyword>
<feature type="transmembrane region" description="Helical" evidence="7">
    <location>
        <begin position="6"/>
        <end position="27"/>
    </location>
</feature>
<dbReference type="PROSITE" id="PS00754">
    <property type="entry name" value="NA_NEUROTRAN_SYMP_2"/>
    <property type="match status" value="1"/>
</dbReference>
<evidence type="ECO:0000256" key="1">
    <source>
        <dbReference type="ARBA" id="ARBA00004141"/>
    </source>
</evidence>
<comment type="subcellular location">
    <subcellularLocation>
        <location evidence="1">Membrane</location>
        <topology evidence="1">Multi-pass membrane protein</topology>
    </subcellularLocation>
</comment>
<dbReference type="GO" id="GO:0042995">
    <property type="term" value="C:cell projection"/>
    <property type="evidence" value="ECO:0007669"/>
    <property type="project" value="TreeGrafter"/>
</dbReference>
<dbReference type="PROSITE" id="PS50267">
    <property type="entry name" value="NA_NEUROTRAN_SYMP_3"/>
    <property type="match status" value="1"/>
</dbReference>
<dbReference type="InterPro" id="IPR000175">
    <property type="entry name" value="Na/ntran_symport"/>
</dbReference>
<reference evidence="8 9" key="1">
    <citation type="journal article" date="2020" name="Nature">
        <title>Six reference-quality genomes reveal evolution of bat adaptations.</title>
        <authorList>
            <person name="Jebb D."/>
            <person name="Huang Z."/>
            <person name="Pippel M."/>
            <person name="Hughes G.M."/>
            <person name="Lavrichenko K."/>
            <person name="Devanna P."/>
            <person name="Winkler S."/>
            <person name="Jermiin L.S."/>
            <person name="Skirmuntt E.C."/>
            <person name="Katzourakis A."/>
            <person name="Burkitt-Gray L."/>
            <person name="Ray D.A."/>
            <person name="Sullivan K.A.M."/>
            <person name="Roscito J.G."/>
            <person name="Kirilenko B.M."/>
            <person name="Davalos L.M."/>
            <person name="Corthals A.P."/>
            <person name="Power M.L."/>
            <person name="Jones G."/>
            <person name="Ransome R.D."/>
            <person name="Dechmann D.K.N."/>
            <person name="Locatelli A.G."/>
            <person name="Puechmaille S.J."/>
            <person name="Fedrigo O."/>
            <person name="Jarvis E.D."/>
            <person name="Hiller M."/>
            <person name="Vernes S.C."/>
            <person name="Myers E.W."/>
            <person name="Teeling E.C."/>
        </authorList>
    </citation>
    <scope>NUCLEOTIDE SEQUENCE [LARGE SCALE GENOMIC DNA]</scope>
    <source>
        <strain evidence="8">Bat1K_MPI-CBG_1</strain>
    </source>
</reference>
<sequence length="185" mass="21156">MILMLLNTYYIIVLAWALFYLFSSFTIDLPWGSCRHEWNTEHCVEFQRINGSLNVTSENATSPVIEFWERRVLKISDGIQHLGALRWELAVCLLLAWVICYFCIWKGVKSTGKVVYFTATFPYLMLVVLLIRGVTLPGAAQGIQFYLYPNLTRLWDPQVRSHRQGLSCGLGVLGLQTFPVLLGHP</sequence>
<keyword evidence="4 7" id="KW-1133">Transmembrane helix</keyword>
<dbReference type="AlphaFoldDB" id="A0A834B098"/>
<evidence type="ECO:0000256" key="6">
    <source>
        <dbReference type="PIRSR" id="PIRSR600175-2"/>
    </source>
</evidence>
<dbReference type="PANTHER" id="PTHR11616">
    <property type="entry name" value="SODIUM/CHLORIDE DEPENDENT TRANSPORTER"/>
    <property type="match status" value="1"/>
</dbReference>
<feature type="transmembrane region" description="Helical" evidence="7">
    <location>
        <begin position="114"/>
        <end position="131"/>
    </location>
</feature>
<keyword evidence="6" id="KW-1015">Disulfide bond</keyword>
<evidence type="ECO:0000256" key="4">
    <source>
        <dbReference type="ARBA" id="ARBA00022989"/>
    </source>
</evidence>
<dbReference type="EMBL" id="JABVXQ010000003">
    <property type="protein sequence ID" value="KAF6121800.1"/>
    <property type="molecule type" value="Genomic_DNA"/>
</dbReference>
<dbReference type="InterPro" id="IPR037272">
    <property type="entry name" value="SNS_sf"/>
</dbReference>
<dbReference type="Pfam" id="PF00209">
    <property type="entry name" value="SNF"/>
    <property type="match status" value="1"/>
</dbReference>
<dbReference type="GO" id="GO:0005886">
    <property type="term" value="C:plasma membrane"/>
    <property type="evidence" value="ECO:0007669"/>
    <property type="project" value="TreeGrafter"/>
</dbReference>
<dbReference type="PANTHER" id="PTHR11616:SF111">
    <property type="entry name" value="SODIUM- AND CHLORIDE-DEPENDENT GABA TRANSPORTER 2"/>
    <property type="match status" value="1"/>
</dbReference>
<proteinExistence type="predicted"/>
<dbReference type="GO" id="GO:0005332">
    <property type="term" value="F:gamma-aminobutyric acid:sodium:chloride symporter activity"/>
    <property type="evidence" value="ECO:0007669"/>
    <property type="project" value="TreeGrafter"/>
</dbReference>
<protein>
    <submittedName>
        <fullName evidence="8">Solute carrier family 6 member 13</fullName>
    </submittedName>
</protein>
<evidence type="ECO:0000256" key="5">
    <source>
        <dbReference type="ARBA" id="ARBA00023136"/>
    </source>
</evidence>
<name>A0A834B098_9CHIR</name>
<organism evidence="8 9">
    <name type="scientific">Phyllostomus discolor</name>
    <name type="common">pale spear-nosed bat</name>
    <dbReference type="NCBI Taxonomy" id="89673"/>
    <lineage>
        <taxon>Eukaryota</taxon>
        <taxon>Metazoa</taxon>
        <taxon>Chordata</taxon>
        <taxon>Craniata</taxon>
        <taxon>Vertebrata</taxon>
        <taxon>Euteleostomi</taxon>
        <taxon>Mammalia</taxon>
        <taxon>Eutheria</taxon>
        <taxon>Laurasiatheria</taxon>
        <taxon>Chiroptera</taxon>
        <taxon>Yangochiroptera</taxon>
        <taxon>Phyllostomidae</taxon>
        <taxon>Phyllostominae</taxon>
        <taxon>Phyllostomus</taxon>
    </lineage>
</organism>
<keyword evidence="5 7" id="KW-0472">Membrane</keyword>
<gene>
    <name evidence="8" type="ORF">HJG60_017614</name>
</gene>
<evidence type="ECO:0000313" key="8">
    <source>
        <dbReference type="EMBL" id="KAF6121800.1"/>
    </source>
</evidence>